<feature type="region of interest" description="Disordered" evidence="1">
    <location>
        <begin position="64"/>
        <end position="87"/>
    </location>
</feature>
<keyword evidence="3" id="KW-1185">Reference proteome</keyword>
<feature type="region of interest" description="Disordered" evidence="1">
    <location>
        <begin position="1"/>
        <end position="48"/>
    </location>
</feature>
<proteinExistence type="predicted"/>
<dbReference type="EMBL" id="BNBI01000001">
    <property type="protein sequence ID" value="GHE84537.1"/>
    <property type="molecule type" value="Genomic_DNA"/>
</dbReference>
<accession>A0A919A544</accession>
<evidence type="ECO:0000313" key="2">
    <source>
        <dbReference type="EMBL" id="GHE84537.1"/>
    </source>
</evidence>
<feature type="compositionally biased region" description="Gly residues" evidence="1">
    <location>
        <begin position="64"/>
        <end position="74"/>
    </location>
</feature>
<reference evidence="2" key="1">
    <citation type="journal article" date="2014" name="Int. J. Syst. Evol. Microbiol.">
        <title>Complete genome sequence of Corynebacterium casei LMG S-19264T (=DSM 44701T), isolated from a smear-ripened cheese.</title>
        <authorList>
            <consortium name="US DOE Joint Genome Institute (JGI-PGF)"/>
            <person name="Walter F."/>
            <person name="Albersmeier A."/>
            <person name="Kalinowski J."/>
            <person name="Ruckert C."/>
        </authorList>
    </citation>
    <scope>NUCLEOTIDE SEQUENCE</scope>
    <source>
        <strain evidence="2">JCM 4477</strain>
    </source>
</reference>
<dbReference type="Proteomes" id="UP000630718">
    <property type="component" value="Unassembled WGS sequence"/>
</dbReference>
<evidence type="ECO:0000256" key="1">
    <source>
        <dbReference type="SAM" id="MobiDB-lite"/>
    </source>
</evidence>
<sequence>MVIRRRQYRRPAPARAPVATRRRRRSPRPRTTLPIDTPGEPVRFPRADRPRGARAYLAVPGGIGVPLPGAGGVSGEAAADCGEEELA</sequence>
<organism evidence="2 3">
    <name type="scientific">Streptomyces fumanus</name>
    <dbReference type="NCBI Taxonomy" id="67302"/>
    <lineage>
        <taxon>Bacteria</taxon>
        <taxon>Bacillati</taxon>
        <taxon>Actinomycetota</taxon>
        <taxon>Actinomycetes</taxon>
        <taxon>Kitasatosporales</taxon>
        <taxon>Streptomycetaceae</taxon>
        <taxon>Streptomyces</taxon>
    </lineage>
</organism>
<comment type="caution">
    <text evidence="2">The sequence shown here is derived from an EMBL/GenBank/DDBJ whole genome shotgun (WGS) entry which is preliminary data.</text>
</comment>
<name>A0A919A544_9ACTN</name>
<reference evidence="2" key="2">
    <citation type="submission" date="2020-09" db="EMBL/GenBank/DDBJ databases">
        <authorList>
            <person name="Sun Q."/>
            <person name="Ohkuma M."/>
        </authorList>
    </citation>
    <scope>NUCLEOTIDE SEQUENCE</scope>
    <source>
        <strain evidence="2">JCM 4477</strain>
    </source>
</reference>
<feature type="compositionally biased region" description="Low complexity" evidence="1">
    <location>
        <begin position="10"/>
        <end position="19"/>
    </location>
</feature>
<evidence type="ECO:0000313" key="3">
    <source>
        <dbReference type="Proteomes" id="UP000630718"/>
    </source>
</evidence>
<dbReference type="AlphaFoldDB" id="A0A919A544"/>
<gene>
    <name evidence="2" type="ORF">GCM10018772_04400</name>
</gene>
<protein>
    <submittedName>
        <fullName evidence="2">Uncharacterized protein</fullName>
    </submittedName>
</protein>